<proteinExistence type="predicted"/>
<gene>
    <name evidence="3" type="ORF">AND_000451</name>
</gene>
<dbReference type="InterPro" id="IPR015915">
    <property type="entry name" value="Kelch-typ_b-propeller"/>
</dbReference>
<reference evidence="3" key="2">
    <citation type="submission" date="2010-05" db="EMBL/GenBank/DDBJ databases">
        <authorList>
            <person name="Almeida L.G."/>
            <person name="Nicolas M.F."/>
            <person name="Souza R.C."/>
            <person name="Vasconcelos A.T.R."/>
        </authorList>
    </citation>
    <scope>NUCLEOTIDE SEQUENCE</scope>
</reference>
<feature type="region of interest" description="Disordered" evidence="1">
    <location>
        <begin position="513"/>
        <end position="571"/>
    </location>
</feature>
<dbReference type="PANTHER" id="PTHR46432">
    <property type="entry name" value="F-BOX ONLY PROTEIN 42"/>
    <property type="match status" value="1"/>
</dbReference>
<dbReference type="Pfam" id="PF13415">
    <property type="entry name" value="Beta-prop_FBX42"/>
    <property type="match status" value="1"/>
</dbReference>
<dbReference type="Gene3D" id="2.120.10.80">
    <property type="entry name" value="Kelch-type beta propeller"/>
    <property type="match status" value="1"/>
</dbReference>
<dbReference type="VEuPathDB" id="VectorBase:ADAC000451"/>
<dbReference type="eggNOG" id="KOG0379">
    <property type="taxonomic scope" value="Eukaryota"/>
</dbReference>
<sequence length="658" mass="72454">MAVGINDLPNEILEFVFSLLPPYLDLEQCAAVCKRWTALARNVQARKKSCLQKGLTEFNLCWEENVYGVAPRIAARFGHASTLHRNSMYVFGGASLNDSTFNDLWKFDLSRREWIRPIAMGSYPTPKAGASLVCHKDTLILFGGWRHASTVFHMYTLIDDLHVYNIRENRWSIHNDPLYGPPPMTGHSATVHRNKMILFGGYVKQQENLHTTNDIWVLDLDKLTWRKPPVSNLKPPPRYGQFQMAVGEDHILVLGGIGGVNRILNDAWLLDMQRDLWCWKRVQIKNRIPPLAQNWCYPACSFGSKVILLGPASPNDFQIIRISRFGGIRPIAAPPQHEPRNRVVGRDPPDALLGRNNIARQPPPRANLPPPAVAANPPANQHRSPEQPPSGLLRSPNNNIAATSNSNNYNGNGSVGSEPKAGPSGLRIPASSSSSPQLGSALSPRPLPIIRSAFARSSSEDDHLPKRFNQQAPEQNHLEMAAFGVPPPVPPRPAGNSRERHLQRLRELRAKLFKDQEPPQQPNGHLNPPPDLRAARGPLKTPASDGPKAGTINVGAADKPLGQPDPVTPKRVKRSGLSIYVCDVSNILPVSAGEPWIEWQEPINSGQIAGAPDRCTFSTMVSGNGELIVFGGVHKHQNPETMIASNAIHFLTVPTAVV</sequence>
<protein>
    <submittedName>
        <fullName evidence="3">F-box only protein 42</fullName>
    </submittedName>
</protein>
<dbReference type="STRING" id="43151.W5JU74"/>
<reference evidence="3 5" key="1">
    <citation type="journal article" date="2010" name="BMC Genomics">
        <title>Combination of measures distinguishes pre-miRNAs from other stem-loops in the genome of the newly sequenced Anopheles darlingi.</title>
        <authorList>
            <person name="Mendes N.D."/>
            <person name="Freitas A.T."/>
            <person name="Vasconcelos A.T."/>
            <person name="Sagot M.F."/>
        </authorList>
    </citation>
    <scope>NUCLEOTIDE SEQUENCE</scope>
</reference>
<evidence type="ECO:0000313" key="5">
    <source>
        <dbReference type="Proteomes" id="UP000000673"/>
    </source>
</evidence>
<keyword evidence="5" id="KW-1185">Reference proteome</keyword>
<name>W5JU74_ANODA</name>
<dbReference type="PROSITE" id="PS50181">
    <property type="entry name" value="FBOX"/>
    <property type="match status" value="1"/>
</dbReference>
<dbReference type="Pfam" id="PF12937">
    <property type="entry name" value="F-box-like"/>
    <property type="match status" value="1"/>
</dbReference>
<accession>W5JU74</accession>
<dbReference type="AlphaFoldDB" id="W5JU74"/>
<feature type="compositionally biased region" description="Basic and acidic residues" evidence="1">
    <location>
        <begin position="337"/>
        <end position="349"/>
    </location>
</feature>
<dbReference type="EnsemblMetazoa" id="ADAC000451-RA">
    <property type="protein sequence ID" value="ADAC000451-PA"/>
    <property type="gene ID" value="ADAC000451"/>
</dbReference>
<dbReference type="Proteomes" id="UP000000673">
    <property type="component" value="Unassembled WGS sequence"/>
</dbReference>
<dbReference type="OMA" id="VNSNDTW"/>
<dbReference type="HOGENOM" id="CLU_027455_0_0_1"/>
<evidence type="ECO:0000259" key="2">
    <source>
        <dbReference type="PROSITE" id="PS50181"/>
    </source>
</evidence>
<dbReference type="PANTHER" id="PTHR46432:SF1">
    <property type="entry name" value="F-BOX ONLY PROTEIN 42"/>
    <property type="match status" value="1"/>
</dbReference>
<dbReference type="InterPro" id="IPR036047">
    <property type="entry name" value="F-box-like_dom_sf"/>
</dbReference>
<dbReference type="Gene3D" id="1.20.1280.50">
    <property type="match status" value="1"/>
</dbReference>
<dbReference type="VEuPathDB" id="VectorBase:ADAR2_000506"/>
<dbReference type="InterPro" id="IPR052821">
    <property type="entry name" value="F-box_only_SRC"/>
</dbReference>
<feature type="domain" description="F-box" evidence="2">
    <location>
        <begin position="2"/>
        <end position="49"/>
    </location>
</feature>
<dbReference type="EMBL" id="ADMH02000120">
    <property type="protein sequence ID" value="ETN67686.1"/>
    <property type="molecule type" value="Genomic_DNA"/>
</dbReference>
<reference evidence="3" key="3">
    <citation type="journal article" date="2013" name="Nucleic Acids Res.">
        <title>The genome of Anopheles darlingi, the main neotropical malaria vector.</title>
        <authorList>
            <person name="Marinotti O."/>
            <person name="Cerqueira G.C."/>
            <person name="de Almeida L.G."/>
            <person name="Ferro M.I."/>
            <person name="Loreto E.L."/>
            <person name="Zaha A."/>
            <person name="Teixeira S.M."/>
            <person name="Wespiser A.R."/>
            <person name="Almeida E Silva A."/>
            <person name="Schlindwein A.D."/>
            <person name="Pacheco A.C."/>
            <person name="Silva A.L."/>
            <person name="Graveley B.R."/>
            <person name="Walenz B.P."/>
            <person name="Lima Bde A."/>
            <person name="Ribeiro C.A."/>
            <person name="Nunes-Silva C.G."/>
            <person name="de Carvalho C.R."/>
            <person name="Soares C.M."/>
            <person name="de Menezes C.B."/>
            <person name="Matiolli C."/>
            <person name="Caffrey D."/>
            <person name="Araujo D.A."/>
            <person name="de Oliveira D.M."/>
            <person name="Golenbock D."/>
            <person name="Grisard E.C."/>
            <person name="Fantinatti-Garboggini F."/>
            <person name="de Carvalho F.M."/>
            <person name="Barcellos F.G."/>
            <person name="Prosdocimi F."/>
            <person name="May G."/>
            <person name="Azevedo Junior G.M."/>
            <person name="Guimaraes G.M."/>
            <person name="Goldman G.H."/>
            <person name="Padilha I.Q."/>
            <person name="Batista Jda S."/>
            <person name="Ferro J.A."/>
            <person name="Ribeiro J.M."/>
            <person name="Fietto J.L."/>
            <person name="Dabbas K.M."/>
            <person name="Cerdeira L."/>
            <person name="Agnez-Lima L.F."/>
            <person name="Brocchi M."/>
            <person name="de Carvalho M.O."/>
            <person name="Teixeira Mde M."/>
            <person name="Diniz Maia Mde M."/>
            <person name="Goldman M.H."/>
            <person name="Cruz Schneider M.P."/>
            <person name="Felipe M.S."/>
            <person name="Hungria M."/>
            <person name="Nicolas M.F."/>
            <person name="Pereira M."/>
            <person name="Montes M.A."/>
            <person name="Cantao M.E."/>
            <person name="Vincentz M."/>
            <person name="Rafael M.S."/>
            <person name="Silverman N."/>
            <person name="Stoco P.H."/>
            <person name="Souza R.C."/>
            <person name="Vicentini R."/>
            <person name="Gazzinelli R.T."/>
            <person name="Neves Rde O."/>
            <person name="Silva R."/>
            <person name="Astolfi-Filho S."/>
            <person name="Maciel T.E."/>
            <person name="Urmenyi T.P."/>
            <person name="Tadei W.P."/>
            <person name="Camargo E.P."/>
            <person name="de Vasconcelos A.T."/>
        </authorList>
    </citation>
    <scope>NUCLEOTIDE SEQUENCE</scope>
</reference>
<dbReference type="CDD" id="cd22110">
    <property type="entry name" value="F-box_FBXO42"/>
    <property type="match status" value="1"/>
</dbReference>
<dbReference type="InterPro" id="IPR001810">
    <property type="entry name" value="F-box_dom"/>
</dbReference>
<evidence type="ECO:0000313" key="4">
    <source>
        <dbReference type="EnsemblMetazoa" id="ADAC000451-PA"/>
    </source>
</evidence>
<organism evidence="3">
    <name type="scientific">Anopheles darlingi</name>
    <name type="common">Mosquito</name>
    <dbReference type="NCBI Taxonomy" id="43151"/>
    <lineage>
        <taxon>Eukaryota</taxon>
        <taxon>Metazoa</taxon>
        <taxon>Ecdysozoa</taxon>
        <taxon>Arthropoda</taxon>
        <taxon>Hexapoda</taxon>
        <taxon>Insecta</taxon>
        <taxon>Pterygota</taxon>
        <taxon>Neoptera</taxon>
        <taxon>Endopterygota</taxon>
        <taxon>Diptera</taxon>
        <taxon>Nematocera</taxon>
        <taxon>Culicoidea</taxon>
        <taxon>Culicidae</taxon>
        <taxon>Anophelinae</taxon>
        <taxon>Anopheles</taxon>
    </lineage>
</organism>
<dbReference type="GO" id="GO:1990756">
    <property type="term" value="F:ubiquitin-like ligase-substrate adaptor activity"/>
    <property type="evidence" value="ECO:0007669"/>
    <property type="project" value="TreeGrafter"/>
</dbReference>
<dbReference type="GO" id="GO:0019005">
    <property type="term" value="C:SCF ubiquitin ligase complex"/>
    <property type="evidence" value="ECO:0007669"/>
    <property type="project" value="TreeGrafter"/>
</dbReference>
<feature type="compositionally biased region" description="Low complexity" evidence="1">
    <location>
        <begin position="397"/>
        <end position="444"/>
    </location>
</feature>
<dbReference type="SUPFAM" id="SSF81383">
    <property type="entry name" value="F-box domain"/>
    <property type="match status" value="1"/>
</dbReference>
<feature type="compositionally biased region" description="Pro residues" evidence="1">
    <location>
        <begin position="361"/>
        <end position="372"/>
    </location>
</feature>
<feature type="region of interest" description="Disordered" evidence="1">
    <location>
        <begin position="331"/>
        <end position="444"/>
    </location>
</feature>
<evidence type="ECO:0000313" key="3">
    <source>
        <dbReference type="EMBL" id="ETN67686.1"/>
    </source>
</evidence>
<reference evidence="4" key="4">
    <citation type="submission" date="2015-06" db="UniProtKB">
        <authorList>
            <consortium name="EnsemblMetazoa"/>
        </authorList>
    </citation>
    <scope>IDENTIFICATION</scope>
</reference>
<evidence type="ECO:0000256" key="1">
    <source>
        <dbReference type="SAM" id="MobiDB-lite"/>
    </source>
</evidence>
<dbReference type="SUPFAM" id="SSF117281">
    <property type="entry name" value="Kelch motif"/>
    <property type="match status" value="1"/>
</dbReference>
<dbReference type="FunCoup" id="W5JU74">
    <property type="interactions" value="315"/>
</dbReference>